<evidence type="ECO:0000256" key="9">
    <source>
        <dbReference type="ARBA" id="ARBA00047989"/>
    </source>
</evidence>
<dbReference type="AlphaFoldDB" id="A0A6J4KXZ4"/>
<dbReference type="InterPro" id="IPR011324">
    <property type="entry name" value="Cytotoxic_necrot_fac-like_cat"/>
</dbReference>
<dbReference type="Pfam" id="PF02578">
    <property type="entry name" value="Cu-oxidase_4"/>
    <property type="match status" value="1"/>
</dbReference>
<comment type="catalytic activity">
    <reaction evidence="1">
        <text>inosine + phosphate = alpha-D-ribose 1-phosphate + hypoxanthine</text>
        <dbReference type="Rhea" id="RHEA:27646"/>
        <dbReference type="ChEBI" id="CHEBI:17368"/>
        <dbReference type="ChEBI" id="CHEBI:17596"/>
        <dbReference type="ChEBI" id="CHEBI:43474"/>
        <dbReference type="ChEBI" id="CHEBI:57720"/>
        <dbReference type="EC" id="2.4.2.1"/>
    </reaction>
    <physiologicalReaction direction="left-to-right" evidence="1">
        <dbReference type="Rhea" id="RHEA:27647"/>
    </physiologicalReaction>
</comment>
<evidence type="ECO:0000313" key="12">
    <source>
        <dbReference type="EMBL" id="CAA9317806.1"/>
    </source>
</evidence>
<comment type="catalytic activity">
    <reaction evidence="11">
        <text>S-methyl-5'-thioadenosine + phosphate = 5-(methylsulfanyl)-alpha-D-ribose 1-phosphate + adenine</text>
        <dbReference type="Rhea" id="RHEA:11852"/>
        <dbReference type="ChEBI" id="CHEBI:16708"/>
        <dbReference type="ChEBI" id="CHEBI:17509"/>
        <dbReference type="ChEBI" id="CHEBI:43474"/>
        <dbReference type="ChEBI" id="CHEBI:58533"/>
        <dbReference type="EC" id="2.4.2.28"/>
    </reaction>
    <physiologicalReaction direction="left-to-right" evidence="11">
        <dbReference type="Rhea" id="RHEA:11853"/>
    </physiologicalReaction>
</comment>
<evidence type="ECO:0000256" key="3">
    <source>
        <dbReference type="ARBA" id="ARBA00007353"/>
    </source>
</evidence>
<gene>
    <name evidence="12" type="ORF">AVDCRST_MAG29-226</name>
</gene>
<proteinExistence type="inferred from homology"/>
<organism evidence="12">
    <name type="scientific">uncultured Nocardioidaceae bacterium</name>
    <dbReference type="NCBI Taxonomy" id="253824"/>
    <lineage>
        <taxon>Bacteria</taxon>
        <taxon>Bacillati</taxon>
        <taxon>Actinomycetota</taxon>
        <taxon>Actinomycetes</taxon>
        <taxon>Propionibacteriales</taxon>
        <taxon>Nocardioidaceae</taxon>
        <taxon>environmental samples</taxon>
    </lineage>
</organism>
<evidence type="ECO:0000256" key="4">
    <source>
        <dbReference type="ARBA" id="ARBA00022679"/>
    </source>
</evidence>
<keyword evidence="5" id="KW-0479">Metal-binding</keyword>
<evidence type="ECO:0000256" key="7">
    <source>
        <dbReference type="ARBA" id="ARBA00022833"/>
    </source>
</evidence>
<evidence type="ECO:0000256" key="10">
    <source>
        <dbReference type="ARBA" id="ARBA00048968"/>
    </source>
</evidence>
<evidence type="ECO:0000256" key="6">
    <source>
        <dbReference type="ARBA" id="ARBA00022801"/>
    </source>
</evidence>
<dbReference type="Gene3D" id="3.60.140.10">
    <property type="entry name" value="CNF1/YfiH-like putative cysteine hydrolases"/>
    <property type="match status" value="1"/>
</dbReference>
<dbReference type="InterPro" id="IPR003730">
    <property type="entry name" value="Cu_polyphenol_OxRdtase"/>
</dbReference>
<evidence type="ECO:0000256" key="5">
    <source>
        <dbReference type="ARBA" id="ARBA00022723"/>
    </source>
</evidence>
<keyword evidence="4" id="KW-0808">Transferase</keyword>
<evidence type="ECO:0000256" key="2">
    <source>
        <dbReference type="ARBA" id="ARBA00003215"/>
    </source>
</evidence>
<evidence type="ECO:0000256" key="8">
    <source>
        <dbReference type="ARBA" id="ARBA00023008"/>
    </source>
</evidence>
<dbReference type="GO" id="GO:0017061">
    <property type="term" value="F:S-methyl-5-thioadenosine phosphorylase activity"/>
    <property type="evidence" value="ECO:0007669"/>
    <property type="project" value="UniProtKB-EC"/>
</dbReference>
<keyword evidence="6" id="KW-0378">Hydrolase</keyword>
<keyword evidence="8" id="KW-0186">Copper</keyword>
<dbReference type="PANTHER" id="PTHR30616:SF2">
    <property type="entry name" value="PURINE NUCLEOSIDE PHOSPHORYLASE LACC1"/>
    <property type="match status" value="1"/>
</dbReference>
<dbReference type="PANTHER" id="PTHR30616">
    <property type="entry name" value="UNCHARACTERIZED PROTEIN YFIH"/>
    <property type="match status" value="1"/>
</dbReference>
<comment type="similarity">
    <text evidence="3">Belongs to the purine nucleoside phosphorylase YfiH/LACC1 family.</text>
</comment>
<dbReference type="CDD" id="cd16833">
    <property type="entry name" value="YfiH"/>
    <property type="match status" value="1"/>
</dbReference>
<dbReference type="EMBL" id="CADCUG010000022">
    <property type="protein sequence ID" value="CAA9317806.1"/>
    <property type="molecule type" value="Genomic_DNA"/>
</dbReference>
<sequence>MFWDRRRAGRVEVAFTDRHGGTSSGPWSSLDLGVGGGDDPRAVERNLALVAAQLQVEPSALVLTKQVHGETVAVIDDSWHVGDIPTGDALVTARTDVALCVRVADCTPVALADPSRGLAGVVHAGREGLRVGIVPAAVTQLRQLGATRIHGWVGPRACGACYEVPASMRAEVASVAPSAWSTTWQGTAGLDVGAGVVEQLTALGVAVEDLTTDTRGCTLEDPDLYSYRRQGARSGRSAVVVRVHPEEL</sequence>
<protein>
    <submittedName>
        <fullName evidence="12">COG1496: Uncharacterized conserved protein</fullName>
    </submittedName>
</protein>
<dbReference type="InterPro" id="IPR038371">
    <property type="entry name" value="Cu_polyphenol_OxRdtase_sf"/>
</dbReference>
<dbReference type="SUPFAM" id="SSF64438">
    <property type="entry name" value="CNF1/YfiH-like putative cysteine hydrolases"/>
    <property type="match status" value="1"/>
</dbReference>
<name>A0A6J4KXZ4_9ACTN</name>
<reference evidence="12" key="1">
    <citation type="submission" date="2020-02" db="EMBL/GenBank/DDBJ databases">
        <authorList>
            <person name="Meier V. D."/>
        </authorList>
    </citation>
    <scope>NUCLEOTIDE SEQUENCE</scope>
    <source>
        <strain evidence="12">AVDCRST_MAG29</strain>
    </source>
</reference>
<keyword evidence="7" id="KW-0862">Zinc</keyword>
<evidence type="ECO:0000256" key="1">
    <source>
        <dbReference type="ARBA" id="ARBA00000553"/>
    </source>
</evidence>
<dbReference type="GO" id="GO:0016787">
    <property type="term" value="F:hydrolase activity"/>
    <property type="evidence" value="ECO:0007669"/>
    <property type="project" value="UniProtKB-KW"/>
</dbReference>
<evidence type="ECO:0000256" key="11">
    <source>
        <dbReference type="ARBA" id="ARBA00049893"/>
    </source>
</evidence>
<dbReference type="GO" id="GO:0005507">
    <property type="term" value="F:copper ion binding"/>
    <property type="evidence" value="ECO:0007669"/>
    <property type="project" value="TreeGrafter"/>
</dbReference>
<comment type="catalytic activity">
    <reaction evidence="9">
        <text>adenosine + H2O + H(+) = inosine + NH4(+)</text>
        <dbReference type="Rhea" id="RHEA:24408"/>
        <dbReference type="ChEBI" id="CHEBI:15377"/>
        <dbReference type="ChEBI" id="CHEBI:15378"/>
        <dbReference type="ChEBI" id="CHEBI:16335"/>
        <dbReference type="ChEBI" id="CHEBI:17596"/>
        <dbReference type="ChEBI" id="CHEBI:28938"/>
        <dbReference type="EC" id="3.5.4.4"/>
    </reaction>
    <physiologicalReaction direction="left-to-right" evidence="9">
        <dbReference type="Rhea" id="RHEA:24409"/>
    </physiologicalReaction>
</comment>
<comment type="function">
    <text evidence="2">Purine nucleoside enzyme that catalyzes the phosphorolysis of adenosine and inosine nucleosides, yielding D-ribose 1-phosphate and the respective free bases, adenine and hypoxanthine. Also catalyzes the phosphorolysis of S-methyl-5'-thioadenosine into adenine and S-methyl-5-thio-alpha-D-ribose 1-phosphate. Also has adenosine deaminase activity.</text>
</comment>
<accession>A0A6J4KXZ4</accession>
<comment type="catalytic activity">
    <reaction evidence="10">
        <text>adenosine + phosphate = alpha-D-ribose 1-phosphate + adenine</text>
        <dbReference type="Rhea" id="RHEA:27642"/>
        <dbReference type="ChEBI" id="CHEBI:16335"/>
        <dbReference type="ChEBI" id="CHEBI:16708"/>
        <dbReference type="ChEBI" id="CHEBI:43474"/>
        <dbReference type="ChEBI" id="CHEBI:57720"/>
        <dbReference type="EC" id="2.4.2.1"/>
    </reaction>
    <physiologicalReaction direction="left-to-right" evidence="10">
        <dbReference type="Rhea" id="RHEA:27643"/>
    </physiologicalReaction>
</comment>